<gene>
    <name evidence="1" type="ORF">BCV69DRAFT_283290</name>
</gene>
<dbReference type="Pfam" id="PF20180">
    <property type="entry name" value="UQCC2_CBP6"/>
    <property type="match status" value="1"/>
</dbReference>
<protein>
    <submittedName>
        <fullName evidence="1">Uncharacterized protein</fullName>
    </submittedName>
</protein>
<keyword evidence="2" id="KW-1185">Reference proteome</keyword>
<accession>A0A316U587</accession>
<proteinExistence type="predicted"/>
<dbReference type="OrthoDB" id="2107880at2759"/>
<dbReference type="EMBL" id="KZ819328">
    <property type="protein sequence ID" value="PWN20412.1"/>
    <property type="molecule type" value="Genomic_DNA"/>
</dbReference>
<evidence type="ECO:0000313" key="2">
    <source>
        <dbReference type="Proteomes" id="UP000245942"/>
    </source>
</evidence>
<dbReference type="GeneID" id="37014386"/>
<dbReference type="Proteomes" id="UP000245942">
    <property type="component" value="Unassembled WGS sequence"/>
</dbReference>
<dbReference type="RefSeq" id="XP_025347572.1">
    <property type="nucleotide sequence ID" value="XM_025492652.1"/>
</dbReference>
<reference evidence="1 2" key="1">
    <citation type="journal article" date="2018" name="Mol. Biol. Evol.">
        <title>Broad Genomic Sampling Reveals a Smut Pathogenic Ancestry of the Fungal Clade Ustilaginomycotina.</title>
        <authorList>
            <person name="Kijpornyongpan T."/>
            <person name="Mondo S.J."/>
            <person name="Barry K."/>
            <person name="Sandor L."/>
            <person name="Lee J."/>
            <person name="Lipzen A."/>
            <person name="Pangilinan J."/>
            <person name="LaButti K."/>
            <person name="Hainaut M."/>
            <person name="Henrissat B."/>
            <person name="Grigoriev I.V."/>
            <person name="Spatafora J.W."/>
            <person name="Aime M.C."/>
        </authorList>
    </citation>
    <scope>NUCLEOTIDE SEQUENCE [LARGE SCALE GENOMIC DNA]</scope>
    <source>
        <strain evidence="1 2">MCA 4718</strain>
    </source>
</reference>
<evidence type="ECO:0000313" key="1">
    <source>
        <dbReference type="EMBL" id="PWN20412.1"/>
    </source>
</evidence>
<dbReference type="AlphaFoldDB" id="A0A316U587"/>
<sequence>MASQAASIRARLVRLTKTWPVDPLRPNLSFAGAIDKNMVQRVNFETLSPEGIKYAQRAVDSLEGIRVGRESVEHPTAQSILRPKSDPEYYARIRRAVEKVSKGEKLTLTFAQRMRVFFGGKP</sequence>
<organism evidence="1 2">
    <name type="scientific">Pseudomicrostroma glucosiphilum</name>
    <dbReference type="NCBI Taxonomy" id="1684307"/>
    <lineage>
        <taxon>Eukaryota</taxon>
        <taxon>Fungi</taxon>
        <taxon>Dikarya</taxon>
        <taxon>Basidiomycota</taxon>
        <taxon>Ustilaginomycotina</taxon>
        <taxon>Exobasidiomycetes</taxon>
        <taxon>Microstromatales</taxon>
        <taxon>Microstromatales incertae sedis</taxon>
        <taxon>Pseudomicrostroma</taxon>
    </lineage>
</organism>
<name>A0A316U587_9BASI</name>